<sequence length="211" mass="22460">MKRILGGIIAAIIAASAAATIGAAPAQSGGCPAVAHYAIGGYQDTDSNNVPNVPAGWRMNIHYPADVLRADYSRKVAGDKLEKEARHMRATCPGTRIGIYGYSLGASAGSLVVDRWQTQPYMAQNTYAVFFGNPRHQVGPDGWGGIEAAGLPHLPGGVYTWYGPRKSGPIPVTDFCTPRRDFVCSSPVPLHKDLIGAFKSLEGYWTGGHAY</sequence>
<dbReference type="GeneID" id="28378428"/>
<dbReference type="RefSeq" id="YP_009269089.1">
    <property type="nucleotide sequence ID" value="NC_030695.1"/>
</dbReference>
<dbReference type="Pfam" id="PF01083">
    <property type="entry name" value="Cutinase"/>
    <property type="match status" value="1"/>
</dbReference>
<dbReference type="KEGG" id="vg:28378428"/>
<protein>
    <submittedName>
        <fullName evidence="2">Serine hydrolase</fullName>
    </submittedName>
</protein>
<dbReference type="GO" id="GO:0016787">
    <property type="term" value="F:hydrolase activity"/>
    <property type="evidence" value="ECO:0007669"/>
    <property type="project" value="UniProtKB-KW"/>
</dbReference>
<proteinExistence type="predicted"/>
<reference evidence="2 3" key="1">
    <citation type="submission" date="2016-03" db="EMBL/GenBank/DDBJ databases">
        <authorList>
            <person name="Montgomery M.T."/>
            <person name="Guerrero C.A."/>
            <person name="Mavrich T.N."/>
            <person name="Pope W.H."/>
            <person name="Garlena R.A."/>
            <person name="Russell D.A."/>
            <person name="Jacobs-Sera D."/>
            <person name="Hendrix R.W."/>
            <person name="Hatfull G.F."/>
        </authorList>
    </citation>
    <scope>NUCLEOTIDE SEQUENCE [LARGE SCALE GENOMIC DNA]</scope>
</reference>
<dbReference type="Gene3D" id="3.40.50.1820">
    <property type="entry name" value="alpha/beta hydrolase"/>
    <property type="match status" value="1"/>
</dbReference>
<dbReference type="InterPro" id="IPR029058">
    <property type="entry name" value="AB_hydrolase_fold"/>
</dbReference>
<accession>A0A160DGR6</accession>
<keyword evidence="1 2" id="KW-0378">Hydrolase</keyword>
<evidence type="ECO:0000256" key="1">
    <source>
        <dbReference type="ARBA" id="ARBA00022801"/>
    </source>
</evidence>
<dbReference type="EMBL" id="KU998251">
    <property type="protein sequence ID" value="ANA87202.1"/>
    <property type="molecule type" value="Genomic_DNA"/>
</dbReference>
<gene>
    <name evidence="2" type="primary">69</name>
    <name evidence="2" type="ORF">PBI_KATHERINEG_69</name>
</gene>
<dbReference type="SUPFAM" id="SSF53474">
    <property type="entry name" value="alpha/beta-Hydrolases"/>
    <property type="match status" value="1"/>
</dbReference>
<dbReference type="Proteomes" id="UP000201990">
    <property type="component" value="Segment"/>
</dbReference>
<name>A0A160DGR6_9CAUD</name>
<organism evidence="2 3">
    <name type="scientific">Gordonia phage KatherineG</name>
    <dbReference type="NCBI Taxonomy" id="1838070"/>
    <lineage>
        <taxon>Viruses</taxon>
        <taxon>Duplodnaviria</taxon>
        <taxon>Heunggongvirae</taxon>
        <taxon>Uroviricota</taxon>
        <taxon>Caudoviricetes</taxon>
        <taxon>Soupsvirus</taxon>
        <taxon>Soupsvirus soups</taxon>
    </lineage>
</organism>
<evidence type="ECO:0000313" key="2">
    <source>
        <dbReference type="EMBL" id="ANA87202.1"/>
    </source>
</evidence>
<evidence type="ECO:0000313" key="3">
    <source>
        <dbReference type="Proteomes" id="UP000201990"/>
    </source>
</evidence>
<dbReference type="InterPro" id="IPR000675">
    <property type="entry name" value="Cutinase/axe"/>
</dbReference>